<dbReference type="Pfam" id="PF17765">
    <property type="entry name" value="MLTR_LBD"/>
    <property type="match status" value="1"/>
</dbReference>
<sequence length="286" mass="32893">MSGGKNMKTLGNFLKAKRAEVSPRDLNIAVGSGLRRTTGLRREEVAYLAGVSITWYTWLEQGREINVSEGVLASIGNMLQLNKDEMVHLLTLGGFSSSPLPLPEEQLLTAELEAVIHSSRFPAFVVDAKMNVLLHNAIGNLIYPLESATNGKNILWLIFMNDELKQRVTNWEDAAKYAVGVFRGNHDLHMHDPWFGQFRDELIANSAHFKQWWNDYHVQQKAEMIFEFYHQPIEATIRYKLVSFFRVNGRDDTHYCNYVPLQGDMEKYEALLDKKISPNKWEDFQK</sequence>
<feature type="domain" description="MmyB-like transcription regulator ligand binding" evidence="1">
    <location>
        <begin position="111"/>
        <end position="266"/>
    </location>
</feature>
<gene>
    <name evidence="2" type="ORF">AV654_33750</name>
</gene>
<dbReference type="CDD" id="cd00093">
    <property type="entry name" value="HTH_XRE"/>
    <property type="match status" value="1"/>
</dbReference>
<dbReference type="Gene3D" id="3.30.450.180">
    <property type="match status" value="1"/>
</dbReference>
<organism evidence="2 3">
    <name type="scientific">Paenibacillus elgii</name>
    <dbReference type="NCBI Taxonomy" id="189691"/>
    <lineage>
        <taxon>Bacteria</taxon>
        <taxon>Bacillati</taxon>
        <taxon>Bacillota</taxon>
        <taxon>Bacilli</taxon>
        <taxon>Bacillales</taxon>
        <taxon>Paenibacillaceae</taxon>
        <taxon>Paenibacillus</taxon>
    </lineage>
</organism>
<dbReference type="InterPro" id="IPR010982">
    <property type="entry name" value="Lambda_DNA-bd_dom_sf"/>
</dbReference>
<dbReference type="GO" id="GO:0003677">
    <property type="term" value="F:DNA binding"/>
    <property type="evidence" value="ECO:0007669"/>
    <property type="project" value="InterPro"/>
</dbReference>
<protein>
    <recommendedName>
        <fullName evidence="1">MmyB-like transcription regulator ligand binding domain-containing protein</fullName>
    </recommendedName>
</protein>
<proteinExistence type="predicted"/>
<comment type="caution">
    <text evidence="2">The sequence shown here is derived from an EMBL/GenBank/DDBJ whole genome shotgun (WGS) entry which is preliminary data.</text>
</comment>
<dbReference type="Gene3D" id="1.10.260.40">
    <property type="entry name" value="lambda repressor-like DNA-binding domains"/>
    <property type="match status" value="1"/>
</dbReference>
<dbReference type="Pfam" id="PF13560">
    <property type="entry name" value="HTH_31"/>
    <property type="match status" value="1"/>
</dbReference>
<dbReference type="RefSeq" id="WP_063187646.1">
    <property type="nucleotide sequence ID" value="NZ_LQRA01000103.1"/>
</dbReference>
<dbReference type="Proteomes" id="UP000076563">
    <property type="component" value="Unassembled WGS sequence"/>
</dbReference>
<reference evidence="3" key="1">
    <citation type="submission" date="2016-01" db="EMBL/GenBank/DDBJ databases">
        <title>Draft genome of Chromobacterium sp. F49.</title>
        <authorList>
            <person name="Hong K.W."/>
        </authorList>
    </citation>
    <scope>NUCLEOTIDE SEQUENCE [LARGE SCALE GENOMIC DNA]</scope>
    <source>
        <strain evidence="3">M63</strain>
    </source>
</reference>
<evidence type="ECO:0000259" key="1">
    <source>
        <dbReference type="Pfam" id="PF17765"/>
    </source>
</evidence>
<dbReference type="SUPFAM" id="SSF47413">
    <property type="entry name" value="lambda repressor-like DNA-binding domains"/>
    <property type="match status" value="1"/>
</dbReference>
<dbReference type="PANTHER" id="PTHR35010">
    <property type="entry name" value="BLL4672 PROTEIN-RELATED"/>
    <property type="match status" value="1"/>
</dbReference>
<dbReference type="AlphaFoldDB" id="A0A165PSJ2"/>
<dbReference type="InterPro" id="IPR001387">
    <property type="entry name" value="Cro/C1-type_HTH"/>
</dbReference>
<dbReference type="STRING" id="1007103.GCA_000213315_00562"/>
<keyword evidence="3" id="KW-1185">Reference proteome</keyword>
<evidence type="ECO:0000313" key="3">
    <source>
        <dbReference type="Proteomes" id="UP000076563"/>
    </source>
</evidence>
<evidence type="ECO:0000313" key="2">
    <source>
        <dbReference type="EMBL" id="KZE72382.1"/>
    </source>
</evidence>
<dbReference type="OrthoDB" id="5346389at2"/>
<dbReference type="EMBL" id="LQRA01000103">
    <property type="protein sequence ID" value="KZE72382.1"/>
    <property type="molecule type" value="Genomic_DNA"/>
</dbReference>
<dbReference type="InterPro" id="IPR041413">
    <property type="entry name" value="MLTR_LBD"/>
</dbReference>
<name>A0A165PSJ2_9BACL</name>
<accession>A0A165PSJ2</accession>